<sequence>MGFSFVNYEGPKLPQDPNVRKLIRRQAMRDAAEDRRSRGGYGQSNLRQYPVFLENDAEGGLPDNQHQSSLANVPADRRGTRNAKRGTTLHAASSLPVPVSIAYPDGTTTEKFALLLNLTPLTGLRLGIANFSSPRSDLIRSKDPISISNPGGPKLAHFITSRYGDVPALQYATDCVTAKLQQILRSPDSPSIDGENTILLHYTKALRALQAALEDETQRMAAETLCATELLAVFEVLDGNMQSHSWMHHAGGAAQLIQVRGAHRFNTESDMALFMAHIGPTVMDAFLSNKPCFLAEDVWKQLMRSVIRSDGSFIQLQDLALAIWCHLVTGPEKFKEVTDIISSPMPPPQGVIDRIVQYLLEDRESLLGWMERAQMLPDMRDGDFEVDEYGIMLPRVTFEKGSSNPDQVTQLTLWGTNIMCRLLKSRLLVAMAPARFRSIEMECQHLASKIMTLGQMVTENKDKGLLQTFFISQSTWIAKGVVETRDIWSEGIDNGEGMVEKWKFEAWCKAIGRKFPSM</sequence>
<feature type="compositionally biased region" description="Basic and acidic residues" evidence="2">
    <location>
        <begin position="27"/>
        <end position="37"/>
    </location>
</feature>
<dbReference type="PANTHER" id="PTHR38111:SF6">
    <property type="entry name" value="FINGER DOMAIN PROTEIN, PUTATIVE (AFU_ORTHOLOGUE AFUA_8G01940)-RELATED"/>
    <property type="match status" value="1"/>
</dbReference>
<keyword evidence="4" id="KW-1185">Reference proteome</keyword>
<evidence type="ECO:0000313" key="3">
    <source>
        <dbReference type="EMBL" id="KAH6885437.1"/>
    </source>
</evidence>
<organism evidence="3 4">
    <name type="scientific">Thelonectria olida</name>
    <dbReference type="NCBI Taxonomy" id="1576542"/>
    <lineage>
        <taxon>Eukaryota</taxon>
        <taxon>Fungi</taxon>
        <taxon>Dikarya</taxon>
        <taxon>Ascomycota</taxon>
        <taxon>Pezizomycotina</taxon>
        <taxon>Sordariomycetes</taxon>
        <taxon>Hypocreomycetidae</taxon>
        <taxon>Hypocreales</taxon>
        <taxon>Nectriaceae</taxon>
        <taxon>Thelonectria</taxon>
    </lineage>
</organism>
<protein>
    <submittedName>
        <fullName evidence="3">Uncharacterized protein</fullName>
    </submittedName>
</protein>
<dbReference type="Proteomes" id="UP000777438">
    <property type="component" value="Unassembled WGS sequence"/>
</dbReference>
<evidence type="ECO:0000313" key="4">
    <source>
        <dbReference type="Proteomes" id="UP000777438"/>
    </source>
</evidence>
<gene>
    <name evidence="3" type="ORF">B0T10DRAFT_95609</name>
</gene>
<reference evidence="3 4" key="1">
    <citation type="journal article" date="2021" name="Nat. Commun.">
        <title>Genetic determinants of endophytism in the Arabidopsis root mycobiome.</title>
        <authorList>
            <person name="Mesny F."/>
            <person name="Miyauchi S."/>
            <person name="Thiergart T."/>
            <person name="Pickel B."/>
            <person name="Atanasova L."/>
            <person name="Karlsson M."/>
            <person name="Huettel B."/>
            <person name="Barry K.W."/>
            <person name="Haridas S."/>
            <person name="Chen C."/>
            <person name="Bauer D."/>
            <person name="Andreopoulos W."/>
            <person name="Pangilinan J."/>
            <person name="LaButti K."/>
            <person name="Riley R."/>
            <person name="Lipzen A."/>
            <person name="Clum A."/>
            <person name="Drula E."/>
            <person name="Henrissat B."/>
            <person name="Kohler A."/>
            <person name="Grigoriev I.V."/>
            <person name="Martin F.M."/>
            <person name="Hacquard S."/>
        </authorList>
    </citation>
    <scope>NUCLEOTIDE SEQUENCE [LARGE SCALE GENOMIC DNA]</scope>
    <source>
        <strain evidence="3 4">MPI-CAGE-CH-0241</strain>
    </source>
</reference>
<evidence type="ECO:0000256" key="1">
    <source>
        <dbReference type="ARBA" id="ARBA00023242"/>
    </source>
</evidence>
<comment type="caution">
    <text evidence="3">The sequence shown here is derived from an EMBL/GenBank/DDBJ whole genome shotgun (WGS) entry which is preliminary data.</text>
</comment>
<dbReference type="OrthoDB" id="3525185at2759"/>
<name>A0A9P9AQ34_9HYPO</name>
<dbReference type="AlphaFoldDB" id="A0A9P9AQ34"/>
<dbReference type="Pfam" id="PF11951">
    <property type="entry name" value="Fungal_trans_2"/>
    <property type="match status" value="1"/>
</dbReference>
<dbReference type="InterPro" id="IPR053178">
    <property type="entry name" value="Osmoadaptation_assoc"/>
</dbReference>
<dbReference type="EMBL" id="JAGPYM010000018">
    <property type="protein sequence ID" value="KAH6885437.1"/>
    <property type="molecule type" value="Genomic_DNA"/>
</dbReference>
<proteinExistence type="predicted"/>
<accession>A0A9P9AQ34</accession>
<dbReference type="PANTHER" id="PTHR38111">
    <property type="entry name" value="ZN(2)-C6 FUNGAL-TYPE DOMAIN-CONTAINING PROTEIN-RELATED"/>
    <property type="match status" value="1"/>
</dbReference>
<keyword evidence="1" id="KW-0539">Nucleus</keyword>
<feature type="region of interest" description="Disordered" evidence="2">
    <location>
        <begin position="27"/>
        <end position="46"/>
    </location>
</feature>
<dbReference type="InterPro" id="IPR021858">
    <property type="entry name" value="Fun_TF"/>
</dbReference>
<feature type="region of interest" description="Disordered" evidence="2">
    <location>
        <begin position="55"/>
        <end position="82"/>
    </location>
</feature>
<evidence type="ECO:0000256" key="2">
    <source>
        <dbReference type="SAM" id="MobiDB-lite"/>
    </source>
</evidence>